<feature type="transmembrane region" description="Helical" evidence="1">
    <location>
        <begin position="81"/>
        <end position="106"/>
    </location>
</feature>
<feature type="transmembrane region" description="Helical" evidence="1">
    <location>
        <begin position="6"/>
        <end position="24"/>
    </location>
</feature>
<dbReference type="PANTHER" id="PTHR35302:SF1">
    <property type="entry name" value="PROTEIN COFACTOR ASSEMBLY OF COMPLEX C SUBUNIT B CCB1, CHLOROPLASTIC"/>
    <property type="match status" value="1"/>
</dbReference>
<dbReference type="Pfam" id="PF12046">
    <property type="entry name" value="CCB1"/>
    <property type="match status" value="1"/>
</dbReference>
<organism evidence="2 3">
    <name type="scientific">Symplocastrum torsivum CPER-KK1</name>
    <dbReference type="NCBI Taxonomy" id="450513"/>
    <lineage>
        <taxon>Bacteria</taxon>
        <taxon>Bacillati</taxon>
        <taxon>Cyanobacteriota</taxon>
        <taxon>Cyanophyceae</taxon>
        <taxon>Oscillatoriophycideae</taxon>
        <taxon>Oscillatoriales</taxon>
        <taxon>Microcoleaceae</taxon>
        <taxon>Symplocastrum</taxon>
    </lineage>
</organism>
<evidence type="ECO:0000256" key="1">
    <source>
        <dbReference type="SAM" id="Phobius"/>
    </source>
</evidence>
<feature type="transmembrane region" description="Helical" evidence="1">
    <location>
        <begin position="112"/>
        <end position="128"/>
    </location>
</feature>
<reference evidence="2" key="1">
    <citation type="submission" date="2021-05" db="EMBL/GenBank/DDBJ databases">
        <authorList>
            <person name="Pietrasiak N."/>
            <person name="Ward R."/>
            <person name="Stajich J.E."/>
            <person name="Kurbessoian T."/>
        </authorList>
    </citation>
    <scope>NUCLEOTIDE SEQUENCE</scope>
    <source>
        <strain evidence="2">CPER-KK1</strain>
    </source>
</reference>
<gene>
    <name evidence="2" type="ORF">KME25_29985</name>
</gene>
<sequence>MNTVILSSTFLLTLLLAVGLFFFIRASVKDRTQQVKLIAQEPEESLVIRLQQYFDQRAYQVAAVDAATHQVTFQGFVRPSWLLAIFLTTLAAVGILCLSLVLSFLYPKLTSVFLALVLLAPAAGVFYWKKAGRSEQVSLKVEAIPTPDTVTQSLLTVTAHRDELRELQQALNLKPSSESSTSH</sequence>
<comment type="caution">
    <text evidence="2">The sequence shown here is derived from an EMBL/GenBank/DDBJ whole genome shotgun (WGS) entry which is preliminary data.</text>
</comment>
<protein>
    <submittedName>
        <fullName evidence="2">Cofactor assembly of complex C subunit B</fullName>
    </submittedName>
</protein>
<dbReference type="PANTHER" id="PTHR35302">
    <property type="match status" value="1"/>
</dbReference>
<accession>A0A951PTE9</accession>
<dbReference type="Proteomes" id="UP000753908">
    <property type="component" value="Unassembled WGS sequence"/>
</dbReference>
<keyword evidence="1" id="KW-1133">Transmembrane helix</keyword>
<evidence type="ECO:0000313" key="2">
    <source>
        <dbReference type="EMBL" id="MBW4548627.1"/>
    </source>
</evidence>
<dbReference type="AlphaFoldDB" id="A0A951PTE9"/>
<dbReference type="EMBL" id="JAHHIF010000067">
    <property type="protein sequence ID" value="MBW4548627.1"/>
    <property type="molecule type" value="Genomic_DNA"/>
</dbReference>
<keyword evidence="1" id="KW-0812">Transmembrane</keyword>
<keyword evidence="1" id="KW-0472">Membrane</keyword>
<dbReference type="InterPro" id="IPR021919">
    <property type="entry name" value="CCB1"/>
</dbReference>
<evidence type="ECO:0000313" key="3">
    <source>
        <dbReference type="Proteomes" id="UP000753908"/>
    </source>
</evidence>
<reference evidence="2" key="2">
    <citation type="journal article" date="2022" name="Microbiol. Resour. Announc.">
        <title>Metagenome Sequencing to Explore Phylogenomics of Terrestrial Cyanobacteria.</title>
        <authorList>
            <person name="Ward R.D."/>
            <person name="Stajich J.E."/>
            <person name="Johansen J.R."/>
            <person name="Huntemann M."/>
            <person name="Clum A."/>
            <person name="Foster B."/>
            <person name="Foster B."/>
            <person name="Roux S."/>
            <person name="Palaniappan K."/>
            <person name="Varghese N."/>
            <person name="Mukherjee S."/>
            <person name="Reddy T.B.K."/>
            <person name="Daum C."/>
            <person name="Copeland A."/>
            <person name="Chen I.A."/>
            <person name="Ivanova N.N."/>
            <person name="Kyrpides N.C."/>
            <person name="Shapiro N."/>
            <person name="Eloe-Fadrosh E.A."/>
            <person name="Pietrasiak N."/>
        </authorList>
    </citation>
    <scope>NUCLEOTIDE SEQUENCE</scope>
    <source>
        <strain evidence="2">CPER-KK1</strain>
    </source>
</reference>
<proteinExistence type="predicted"/>
<name>A0A951PTE9_9CYAN</name>